<evidence type="ECO:0000313" key="13">
    <source>
        <dbReference type="EMBL" id="RCW48026.1"/>
    </source>
</evidence>
<evidence type="ECO:0000313" key="14">
    <source>
        <dbReference type="Proteomes" id="UP000252415"/>
    </source>
</evidence>
<dbReference type="SUPFAM" id="SSF46689">
    <property type="entry name" value="Homeodomain-like"/>
    <property type="match status" value="2"/>
</dbReference>
<sequence length="197" mass="22689">MEDRINQENWQAIINNDTAYDGKFIYAVRTTGIFCRPSCKSKPPNKENVRIFQNAEQALSAEFRPCKRCKPTGGRLPDHEWVAQITHYIDMNYRESLTLDILADMCHGSPYHLQRTFKRIKGITPVEYVQQTRITKAMEYLTDSDKAIADIAKAVGMTNTPYFVTLFKKITGHTPTDYRQLNSNKHIMEVLHSGSKK</sequence>
<evidence type="ECO:0000256" key="9">
    <source>
        <dbReference type="ARBA" id="ARBA00023159"/>
    </source>
</evidence>
<dbReference type="Gene3D" id="3.40.10.10">
    <property type="entry name" value="DNA Methylphosphotriester Repair Domain"/>
    <property type="match status" value="1"/>
</dbReference>
<dbReference type="Pfam" id="PF02805">
    <property type="entry name" value="Ada_Zn_binding"/>
    <property type="match status" value="1"/>
</dbReference>
<keyword evidence="4" id="KW-0479">Metal-binding</keyword>
<dbReference type="EMBL" id="QPJD01000007">
    <property type="protein sequence ID" value="RCW48026.1"/>
    <property type="molecule type" value="Genomic_DNA"/>
</dbReference>
<keyword evidence="3 13" id="KW-0808">Transferase</keyword>
<evidence type="ECO:0000256" key="2">
    <source>
        <dbReference type="ARBA" id="ARBA00022603"/>
    </source>
</evidence>
<dbReference type="GO" id="GO:0032259">
    <property type="term" value="P:methylation"/>
    <property type="evidence" value="ECO:0007669"/>
    <property type="project" value="UniProtKB-KW"/>
</dbReference>
<dbReference type="GO" id="GO:0006307">
    <property type="term" value="P:DNA alkylation repair"/>
    <property type="evidence" value="ECO:0007669"/>
    <property type="project" value="UniProtKB-ARBA"/>
</dbReference>
<keyword evidence="14" id="KW-1185">Reference proteome</keyword>
<keyword evidence="8" id="KW-0238">DNA-binding</keyword>
<dbReference type="InterPro" id="IPR035451">
    <property type="entry name" value="Ada-like_dom_sf"/>
</dbReference>
<dbReference type="SMART" id="SM00342">
    <property type="entry name" value="HTH_ARAC"/>
    <property type="match status" value="1"/>
</dbReference>
<evidence type="ECO:0000256" key="8">
    <source>
        <dbReference type="ARBA" id="ARBA00023125"/>
    </source>
</evidence>
<dbReference type="GO" id="GO:0003700">
    <property type="term" value="F:DNA-binding transcription factor activity"/>
    <property type="evidence" value="ECO:0007669"/>
    <property type="project" value="InterPro"/>
</dbReference>
<dbReference type="PRINTS" id="PR00032">
    <property type="entry name" value="HTHARAC"/>
</dbReference>
<keyword evidence="5" id="KW-0227">DNA damage</keyword>
<evidence type="ECO:0000256" key="7">
    <source>
        <dbReference type="ARBA" id="ARBA00023015"/>
    </source>
</evidence>
<dbReference type="RefSeq" id="WP_114380415.1">
    <property type="nucleotide sequence ID" value="NZ_QPJD01000007.1"/>
</dbReference>
<dbReference type="PANTHER" id="PTHR43280:SF28">
    <property type="entry name" value="HTH-TYPE TRANSCRIPTIONAL ACTIVATOR RHAS"/>
    <property type="match status" value="1"/>
</dbReference>
<evidence type="ECO:0000259" key="12">
    <source>
        <dbReference type="PROSITE" id="PS01124"/>
    </source>
</evidence>
<proteinExistence type="predicted"/>
<dbReference type="InterPro" id="IPR020449">
    <property type="entry name" value="Tscrpt_reg_AraC-type_HTH"/>
</dbReference>
<dbReference type="GO" id="GO:0043565">
    <property type="term" value="F:sequence-specific DNA binding"/>
    <property type="evidence" value="ECO:0007669"/>
    <property type="project" value="InterPro"/>
</dbReference>
<accession>A0A368W594</accession>
<comment type="cofactor">
    <cofactor evidence="1">
        <name>Zn(2+)</name>
        <dbReference type="ChEBI" id="CHEBI:29105"/>
    </cofactor>
</comment>
<keyword evidence="7" id="KW-0805">Transcription regulation</keyword>
<keyword evidence="6" id="KW-0862">Zinc</keyword>
<dbReference type="PANTHER" id="PTHR43280">
    <property type="entry name" value="ARAC-FAMILY TRANSCRIPTIONAL REGULATOR"/>
    <property type="match status" value="1"/>
</dbReference>
<keyword evidence="9" id="KW-0010">Activator</keyword>
<keyword evidence="10" id="KW-0804">Transcription</keyword>
<organism evidence="13 14">
    <name type="scientific">Paenibacillus prosopidis</name>
    <dbReference type="NCBI Taxonomy" id="630520"/>
    <lineage>
        <taxon>Bacteria</taxon>
        <taxon>Bacillati</taxon>
        <taxon>Bacillota</taxon>
        <taxon>Bacilli</taxon>
        <taxon>Bacillales</taxon>
        <taxon>Paenibacillaceae</taxon>
        <taxon>Paenibacillus</taxon>
    </lineage>
</organism>
<keyword evidence="2 13" id="KW-0489">Methyltransferase</keyword>
<dbReference type="InterPro" id="IPR018060">
    <property type="entry name" value="HTH_AraC"/>
</dbReference>
<gene>
    <name evidence="13" type="ORF">DFP97_107228</name>
</gene>
<evidence type="ECO:0000256" key="3">
    <source>
        <dbReference type="ARBA" id="ARBA00022679"/>
    </source>
</evidence>
<evidence type="ECO:0000256" key="10">
    <source>
        <dbReference type="ARBA" id="ARBA00023163"/>
    </source>
</evidence>
<evidence type="ECO:0000256" key="4">
    <source>
        <dbReference type="ARBA" id="ARBA00022723"/>
    </source>
</evidence>
<dbReference type="Proteomes" id="UP000252415">
    <property type="component" value="Unassembled WGS sequence"/>
</dbReference>
<dbReference type="OrthoDB" id="9802228at2"/>
<comment type="caution">
    <text evidence="13">The sequence shown here is derived from an EMBL/GenBank/DDBJ whole genome shotgun (WGS) entry which is preliminary data.</text>
</comment>
<dbReference type="PIRSF" id="PIRSF000408">
    <property type="entry name" value="Alkyltransferas_AdaA"/>
    <property type="match status" value="1"/>
</dbReference>
<dbReference type="Pfam" id="PF12833">
    <property type="entry name" value="HTH_18"/>
    <property type="match status" value="1"/>
</dbReference>
<keyword evidence="11" id="KW-0234">DNA repair</keyword>
<dbReference type="SUPFAM" id="SSF57884">
    <property type="entry name" value="Ada DNA repair protein, N-terminal domain (N-Ada 10)"/>
    <property type="match status" value="1"/>
</dbReference>
<dbReference type="InterPro" id="IPR016220">
    <property type="entry name" value="Me-P-triester_DNA_alkyl-Trfase"/>
</dbReference>
<dbReference type="InterPro" id="IPR009057">
    <property type="entry name" value="Homeodomain-like_sf"/>
</dbReference>
<dbReference type="AlphaFoldDB" id="A0A368W594"/>
<dbReference type="GO" id="GO:0008168">
    <property type="term" value="F:methyltransferase activity"/>
    <property type="evidence" value="ECO:0007669"/>
    <property type="project" value="UniProtKB-KW"/>
</dbReference>
<name>A0A368W594_9BACL</name>
<dbReference type="PROSITE" id="PS01124">
    <property type="entry name" value="HTH_ARAC_FAMILY_2"/>
    <property type="match status" value="1"/>
</dbReference>
<evidence type="ECO:0000256" key="5">
    <source>
        <dbReference type="ARBA" id="ARBA00022763"/>
    </source>
</evidence>
<reference evidence="13 14" key="1">
    <citation type="submission" date="2018-07" db="EMBL/GenBank/DDBJ databases">
        <title>Genomic Encyclopedia of Type Strains, Phase III (KMG-III): the genomes of soil and plant-associated and newly described type strains.</title>
        <authorList>
            <person name="Whitman W."/>
        </authorList>
    </citation>
    <scope>NUCLEOTIDE SEQUENCE [LARGE SCALE GENOMIC DNA]</scope>
    <source>
        <strain evidence="13 14">CECT 7506</strain>
    </source>
</reference>
<dbReference type="InterPro" id="IPR004026">
    <property type="entry name" value="Ada_DNA_repair_Zn-bd"/>
</dbReference>
<evidence type="ECO:0000256" key="1">
    <source>
        <dbReference type="ARBA" id="ARBA00001947"/>
    </source>
</evidence>
<evidence type="ECO:0000256" key="11">
    <source>
        <dbReference type="ARBA" id="ARBA00023204"/>
    </source>
</evidence>
<dbReference type="GO" id="GO:0008270">
    <property type="term" value="F:zinc ion binding"/>
    <property type="evidence" value="ECO:0007669"/>
    <property type="project" value="InterPro"/>
</dbReference>
<evidence type="ECO:0000256" key="6">
    <source>
        <dbReference type="ARBA" id="ARBA00022833"/>
    </source>
</evidence>
<dbReference type="FunFam" id="3.40.10.10:FF:000001">
    <property type="entry name" value="DNA-3-methyladenine glycosylase 2"/>
    <property type="match status" value="1"/>
</dbReference>
<feature type="domain" description="HTH araC/xylS-type" evidence="12">
    <location>
        <begin position="83"/>
        <end position="181"/>
    </location>
</feature>
<dbReference type="Gene3D" id="1.10.10.60">
    <property type="entry name" value="Homeodomain-like"/>
    <property type="match status" value="2"/>
</dbReference>
<protein>
    <submittedName>
        <fullName evidence="13">AraC family transcriptional regulator of adaptative response / methylphosphotriester-DNA alkyltransferase methyltransferase</fullName>
    </submittedName>
</protein>